<evidence type="ECO:0000313" key="8">
    <source>
        <dbReference type="Proteomes" id="UP000248688"/>
    </source>
</evidence>
<dbReference type="Gene3D" id="3.30.420.10">
    <property type="entry name" value="Ribonuclease H-like superfamily/Ribonuclease H"/>
    <property type="match status" value="1"/>
</dbReference>
<evidence type="ECO:0000313" key="7">
    <source>
        <dbReference type="EMBL" id="AWW30671.1"/>
    </source>
</evidence>
<dbReference type="NCBIfam" id="NF033546">
    <property type="entry name" value="transpos_IS21"/>
    <property type="match status" value="1"/>
</dbReference>
<evidence type="ECO:0000313" key="6">
    <source>
        <dbReference type="EMBL" id="AWW29565.1"/>
    </source>
</evidence>
<reference evidence="7 8" key="1">
    <citation type="submission" date="2018-06" db="EMBL/GenBank/DDBJ databases">
        <title>Echinicola strongylocentroti sp. nov., isolated from a sea urchin Strongylocentrotus intermedius.</title>
        <authorList>
            <person name="Bae S.S."/>
        </authorList>
    </citation>
    <scope>NUCLEOTIDE SEQUENCE [LARGE SCALE GENOMIC DNA]</scope>
    <source>
        <strain evidence="7 8">MEBiC08714</strain>
    </source>
</reference>
<organism evidence="7 8">
    <name type="scientific">Echinicola strongylocentroti</name>
    <dbReference type="NCBI Taxonomy" id="1795355"/>
    <lineage>
        <taxon>Bacteria</taxon>
        <taxon>Pseudomonadati</taxon>
        <taxon>Bacteroidota</taxon>
        <taxon>Cytophagia</taxon>
        <taxon>Cytophagales</taxon>
        <taxon>Cyclobacteriaceae</taxon>
        <taxon>Echinicola</taxon>
    </lineage>
</organism>
<dbReference type="PROSITE" id="PS50994">
    <property type="entry name" value="INTEGRASE"/>
    <property type="match status" value="1"/>
</dbReference>
<dbReference type="Proteomes" id="UP000248688">
    <property type="component" value="Chromosome"/>
</dbReference>
<dbReference type="InterPro" id="IPR054353">
    <property type="entry name" value="IstA-like_C"/>
</dbReference>
<gene>
    <name evidence="4" type="ORF">DN752_02770</name>
    <name evidence="5" type="ORF">DN752_02990</name>
    <name evidence="6" type="ORF">DN752_05165</name>
    <name evidence="7" type="ORF">DN752_11330</name>
</gene>
<feature type="region of interest" description="Disordered" evidence="2">
    <location>
        <begin position="502"/>
        <end position="525"/>
    </location>
</feature>
<dbReference type="PANTHER" id="PTHR35004:SF8">
    <property type="entry name" value="TRANSPOSASE RV3428C-RELATED"/>
    <property type="match status" value="1"/>
</dbReference>
<evidence type="ECO:0000313" key="4">
    <source>
        <dbReference type="EMBL" id="AWW29151.1"/>
    </source>
</evidence>
<dbReference type="AlphaFoldDB" id="A0A2Z4IHR3"/>
<dbReference type="EMBL" id="CP030041">
    <property type="protein sequence ID" value="AWW29565.1"/>
    <property type="molecule type" value="Genomic_DNA"/>
</dbReference>
<name>A0A2Z4IHR3_9BACT</name>
<evidence type="ECO:0000259" key="3">
    <source>
        <dbReference type="PROSITE" id="PS50994"/>
    </source>
</evidence>
<dbReference type="EMBL" id="CP030041">
    <property type="protein sequence ID" value="AWW29188.1"/>
    <property type="molecule type" value="Genomic_DNA"/>
</dbReference>
<dbReference type="KEGG" id="est:DN752_02990"/>
<dbReference type="Pfam" id="PF22483">
    <property type="entry name" value="Mu-transpos_C_2"/>
    <property type="match status" value="1"/>
</dbReference>
<dbReference type="Pfam" id="PF00665">
    <property type="entry name" value="rve"/>
    <property type="match status" value="1"/>
</dbReference>
<evidence type="ECO:0000256" key="2">
    <source>
        <dbReference type="SAM" id="MobiDB-lite"/>
    </source>
</evidence>
<proteinExistence type="inferred from homology"/>
<dbReference type="InterPro" id="IPR001584">
    <property type="entry name" value="Integrase_cat-core"/>
</dbReference>
<dbReference type="InterPro" id="IPR036397">
    <property type="entry name" value="RNaseH_sf"/>
</dbReference>
<dbReference type="PANTHER" id="PTHR35004">
    <property type="entry name" value="TRANSPOSASE RV3428C-RELATED"/>
    <property type="match status" value="1"/>
</dbReference>
<evidence type="ECO:0000313" key="5">
    <source>
        <dbReference type="EMBL" id="AWW29188.1"/>
    </source>
</evidence>
<dbReference type="SUPFAM" id="SSF53098">
    <property type="entry name" value="Ribonuclease H-like"/>
    <property type="match status" value="1"/>
</dbReference>
<comment type="similarity">
    <text evidence="1">Belongs to the transposase IS21/IS408/IS1162 family.</text>
</comment>
<dbReference type="KEGG" id="est:DN752_05165"/>
<dbReference type="InterPro" id="IPR012337">
    <property type="entry name" value="RNaseH-like_sf"/>
</dbReference>
<dbReference type="EMBL" id="CP030041">
    <property type="protein sequence ID" value="AWW30671.1"/>
    <property type="molecule type" value="Genomic_DNA"/>
</dbReference>
<dbReference type="GO" id="GO:0015074">
    <property type="term" value="P:DNA integration"/>
    <property type="evidence" value="ECO:0007669"/>
    <property type="project" value="InterPro"/>
</dbReference>
<protein>
    <submittedName>
        <fullName evidence="7">IS21 family transposase</fullName>
    </submittedName>
</protein>
<keyword evidence="8" id="KW-1185">Reference proteome</keyword>
<dbReference type="KEGG" id="est:DN752_11330"/>
<dbReference type="EMBL" id="CP030041">
    <property type="protein sequence ID" value="AWW29151.1"/>
    <property type="molecule type" value="Genomic_DNA"/>
</dbReference>
<sequence>MAGKPKPMSQIKQMIILRQQGNGIKTIARMLDMSKNTVKSYLFKLDKLLENNRKTGLTTKKLLSMEDPEVEKLFLSGDPSYKDPRYEHFIANLPYYQKELKRKGVTKTLLWEEYRESYPEGYGRSQFCYHLGQQEVARAKPSMVLDHKPAEKLYIDFAGKPICYIDRETGEEIRCQLFVACLPYSDYAFAMAVPSQTIPDFLHVLGCCMEQLGGVPQLLVPDNLKAAVNKADKYEPGINRALEDFANHYGTAVVPARARKPQDKALVENQVKVLYSRVYAKLRNVQFFDIHSLNRAIAEKVKAHNQTRMQQKPYCREERFLADEKHLLGKLPGERFELRHYAELTVAKNNHVYLSRDKHYYSVPYSLIGQKVKVVYTRSMLYVFHKGERVAIHGRGFQQGPYSTLKEHLCSQHQHYRDRSPAYYRDKAAQYSNTFAKYIALIFKQDRYPEQLYRTCDGLLALARKVDEQRLDKACNIAMEYNQYSYGFIKNMLENNMTEATTEASGKELPKHGNVRGRTYYNEQR</sequence>
<evidence type="ECO:0000256" key="1">
    <source>
        <dbReference type="ARBA" id="ARBA00009277"/>
    </source>
</evidence>
<dbReference type="OrthoDB" id="3193769at2"/>
<dbReference type="GO" id="GO:0003676">
    <property type="term" value="F:nucleic acid binding"/>
    <property type="evidence" value="ECO:0007669"/>
    <property type="project" value="InterPro"/>
</dbReference>
<feature type="domain" description="Integrase catalytic" evidence="3">
    <location>
        <begin position="145"/>
        <end position="340"/>
    </location>
</feature>
<accession>A0A2Z4IHR3</accession>
<dbReference type="KEGG" id="est:DN752_02770"/>